<organism evidence="5 6">
    <name type="scientific">Drechslerella stenobrocha 248</name>
    <dbReference type="NCBI Taxonomy" id="1043628"/>
    <lineage>
        <taxon>Eukaryota</taxon>
        <taxon>Fungi</taxon>
        <taxon>Dikarya</taxon>
        <taxon>Ascomycota</taxon>
        <taxon>Pezizomycotina</taxon>
        <taxon>Orbiliomycetes</taxon>
        <taxon>Orbiliales</taxon>
        <taxon>Orbiliaceae</taxon>
        <taxon>Drechslerella</taxon>
    </lineage>
</organism>
<name>W7HT73_9PEZI</name>
<evidence type="ECO:0000256" key="2">
    <source>
        <dbReference type="SAM" id="Coils"/>
    </source>
</evidence>
<keyword evidence="6" id="KW-1185">Reference proteome</keyword>
<feature type="compositionally biased region" description="Basic and acidic residues" evidence="3">
    <location>
        <begin position="18"/>
        <end position="29"/>
    </location>
</feature>
<feature type="compositionally biased region" description="Polar residues" evidence="3">
    <location>
        <begin position="581"/>
        <end position="593"/>
    </location>
</feature>
<dbReference type="SUPFAM" id="SSF56112">
    <property type="entry name" value="Protein kinase-like (PK-like)"/>
    <property type="match status" value="1"/>
</dbReference>
<dbReference type="Proteomes" id="UP000024837">
    <property type="component" value="Unassembled WGS sequence"/>
</dbReference>
<dbReference type="HOGENOM" id="CLU_257942_0_0_1"/>
<evidence type="ECO:0000256" key="3">
    <source>
        <dbReference type="SAM" id="MobiDB-lite"/>
    </source>
</evidence>
<dbReference type="InterPro" id="IPR000719">
    <property type="entry name" value="Prot_kinase_dom"/>
</dbReference>
<dbReference type="GO" id="GO:0004674">
    <property type="term" value="F:protein serine/threonine kinase activity"/>
    <property type="evidence" value="ECO:0007669"/>
    <property type="project" value="TreeGrafter"/>
</dbReference>
<accession>W7HT73</accession>
<dbReference type="OrthoDB" id="626167at2759"/>
<dbReference type="InterPro" id="IPR011990">
    <property type="entry name" value="TPR-like_helical_dom_sf"/>
</dbReference>
<dbReference type="EMBL" id="KI966411">
    <property type="protein sequence ID" value="EWC47291.1"/>
    <property type="molecule type" value="Genomic_DNA"/>
</dbReference>
<gene>
    <name evidence="5" type="ORF">DRE_03410</name>
</gene>
<keyword evidence="1" id="KW-0547">Nucleotide-binding</keyword>
<dbReference type="Gene3D" id="1.10.510.10">
    <property type="entry name" value="Transferase(Phosphotransferase) domain 1"/>
    <property type="match status" value="1"/>
</dbReference>
<feature type="region of interest" description="Disordered" evidence="3">
    <location>
        <begin position="1"/>
        <end position="81"/>
    </location>
</feature>
<feature type="binding site" evidence="1">
    <location>
        <position position="195"/>
    </location>
    <ligand>
        <name>ATP</name>
        <dbReference type="ChEBI" id="CHEBI:30616"/>
    </ligand>
</feature>
<reference evidence="5 6" key="1">
    <citation type="submission" date="2013-05" db="EMBL/GenBank/DDBJ databases">
        <title>Drechslerella stenobrocha genome reveals carnivorous origination and mechanical trapping mechanism of predatory fungi.</title>
        <authorList>
            <person name="Liu X."/>
            <person name="Zhang W."/>
            <person name="Liu K."/>
        </authorList>
    </citation>
    <scope>NUCLEOTIDE SEQUENCE [LARGE SCALE GENOMIC DNA]</scope>
    <source>
        <strain evidence="5 6">248</strain>
    </source>
</reference>
<dbReference type="InterPro" id="IPR017441">
    <property type="entry name" value="Protein_kinase_ATP_BS"/>
</dbReference>
<dbReference type="CDD" id="cd00180">
    <property type="entry name" value="PKc"/>
    <property type="match status" value="1"/>
</dbReference>
<dbReference type="PROSITE" id="PS50011">
    <property type="entry name" value="PROTEIN_KINASE_DOM"/>
    <property type="match status" value="1"/>
</dbReference>
<dbReference type="InterPro" id="IPR051681">
    <property type="entry name" value="Ser/Thr_Kinases-Pseudokinases"/>
</dbReference>
<dbReference type="PANTHER" id="PTHR44329">
    <property type="entry name" value="SERINE/THREONINE-PROTEIN KINASE TNNI3K-RELATED"/>
    <property type="match status" value="1"/>
</dbReference>
<proteinExistence type="predicted"/>
<dbReference type="SMART" id="SM00220">
    <property type="entry name" value="S_TKc"/>
    <property type="match status" value="1"/>
</dbReference>
<evidence type="ECO:0000313" key="6">
    <source>
        <dbReference type="Proteomes" id="UP000024837"/>
    </source>
</evidence>
<keyword evidence="1" id="KW-0067">ATP-binding</keyword>
<dbReference type="InterPro" id="IPR011009">
    <property type="entry name" value="Kinase-like_dom_sf"/>
</dbReference>
<feature type="region of interest" description="Disordered" evidence="3">
    <location>
        <begin position="580"/>
        <end position="606"/>
    </location>
</feature>
<evidence type="ECO:0000313" key="5">
    <source>
        <dbReference type="EMBL" id="EWC47291.1"/>
    </source>
</evidence>
<feature type="region of interest" description="Disordered" evidence="3">
    <location>
        <begin position="678"/>
        <end position="732"/>
    </location>
</feature>
<keyword evidence="2" id="KW-0175">Coiled coil</keyword>
<sequence length="1347" mass="151274">MAENVQHMWEKSQPADGPELRDFESRRMEGSPTPETETSISIPRSVPDPPVVDQSKTDSDIDSSEYVVTDGEPYSSDESQRQWKGKAKDFTSENYRDNDSWCMVQSAKLNTNSQLHESITSYYGGGAVSHSASSVDNLPEIDLVDFLAVVQHRRIDLLPFQWEDGQNLGMGGNAKISQGGNVKTSQGDNITFAFKRFQRETDYKAPHKAFQALLSEVYILGHPVVRQHPNINALQGVCWDVVYGQPWPVLVFKKTEYGDLKQFMTTPEGRALDFVDKINLCWDIGNAIKLMHTCHAVHGDLKPDNVLIFKDHSGKFSAKVTDFGYSTIFASDNNDAGITLPRSWPWTAPDVEESTRVTLDQAKSADIFSYGLICYWLLCYDLLPRDVNNGHDAPDLHHIDELKKHTELITIVEQDIKAIPGNSDVLILSWFLDLTLSQRTLNLDSLPIPTGKLRKPPPLMEEYGKSALLKTTASFNLVNSLSQFRICRGATKKAVFKCLETRANTHSDPTIRGNSAYDLALCYTIGFGVSPDVKEADGWLERTDRPRQNLEDAIEMFKHDTSSLYHNINAKVDYFDAARPQKSQPDNISQSGRATEPIFPEGDDKDVLITPTDEDAMVLGATAAWVHKMIGIEPGEIRMVFDTAESQLSQQEFNALLQDQFGWESGGGTTTTINLVLNQDDGENDSDGERSAPGPSRAAKMDTDLSAVTVSPMPPITPKRRVEKRKMPQTTEEEIRQVRGSLDKKIKVIGPEHEDSLRDMDKLVQLHLQLHQWDEIEALAMSIVSTRQKILGAENPTTLGSMEKLLGALMMKEDMDEAERLALEIFDARKRVLGVKHETTLRTLRALEWLIKEYTGREMLDKTITLLEKTVEVETEAYGPEDKRTLWNMRSLALVYVQNERYEEGEKLIKCIISNTKKLHGEDHEEVIQSRQLLAGLYALQISGNKEKSELLQKMHKLQTQIEQSKARLASINADHNHTGLSHADDEDICEHRKDDKDTIGQMSGLILDYLQQGINTDEVDQGIAAAESLLETLDDDSPSRATVLAALARGYVDRFRHLNDADDIDTGIMWAEQASLVLPDDHEDKALRVSELGSYIHTRYDVKRSLEDLDSAITCAEEAVQATADGDSALTQRMEDLAQRLKERHDKTMDIDDLNTALMWAEQVNSAISKTDSRRSWWLVLLSTWSKEKYGLLNDMDALGDAIAAMELIQDDCVVLDAPTQMQMYDELSDLYEERFCTMQGLDDLHNCIWKAEQAANLASGMGEDGPRIGGDKPHGILLMKLAWKLFMRAMLQQTREDLDEAMVKIEQAAQLVPAYSVNQERLQGIRHQIQGASNRVAQGKHGLLV</sequence>
<dbReference type="Pfam" id="PF07714">
    <property type="entry name" value="PK_Tyr_Ser-Thr"/>
    <property type="match status" value="1"/>
</dbReference>
<evidence type="ECO:0000256" key="1">
    <source>
        <dbReference type="PROSITE-ProRule" id="PRU10141"/>
    </source>
</evidence>
<dbReference type="InterPro" id="IPR001245">
    <property type="entry name" value="Ser-Thr/Tyr_kinase_cat_dom"/>
</dbReference>
<evidence type="ECO:0000259" key="4">
    <source>
        <dbReference type="PROSITE" id="PS50011"/>
    </source>
</evidence>
<feature type="coiled-coil region" evidence="2">
    <location>
        <begin position="948"/>
        <end position="975"/>
    </location>
</feature>
<dbReference type="PROSITE" id="PS00107">
    <property type="entry name" value="PROTEIN_KINASE_ATP"/>
    <property type="match status" value="1"/>
</dbReference>
<dbReference type="GO" id="GO:0005524">
    <property type="term" value="F:ATP binding"/>
    <property type="evidence" value="ECO:0007669"/>
    <property type="project" value="UniProtKB-UniRule"/>
</dbReference>
<feature type="compositionally biased region" description="Polar residues" evidence="3">
    <location>
        <begin position="33"/>
        <end position="42"/>
    </location>
</feature>
<dbReference type="Gene3D" id="1.25.40.10">
    <property type="entry name" value="Tetratricopeptide repeat domain"/>
    <property type="match status" value="1"/>
</dbReference>
<feature type="domain" description="Protein kinase" evidence="4">
    <location>
        <begin position="162"/>
        <end position="460"/>
    </location>
</feature>
<protein>
    <recommendedName>
        <fullName evidence="4">Protein kinase domain-containing protein</fullName>
    </recommendedName>
</protein>